<dbReference type="Proteomes" id="UP000035681">
    <property type="component" value="Unplaced"/>
</dbReference>
<feature type="compositionally biased region" description="Polar residues" evidence="1">
    <location>
        <begin position="30"/>
        <end position="45"/>
    </location>
</feature>
<name>A0AAF5HXE2_STRER</name>
<reference evidence="4" key="1">
    <citation type="submission" date="2024-02" db="UniProtKB">
        <authorList>
            <consortium name="WormBaseParasite"/>
        </authorList>
    </citation>
    <scope>IDENTIFICATION</scope>
</reference>
<keyword evidence="2" id="KW-1133">Transmembrane helix</keyword>
<protein>
    <submittedName>
        <fullName evidence="4">Uncharacterized protein</fullName>
    </submittedName>
</protein>
<keyword evidence="3" id="KW-1185">Reference proteome</keyword>
<evidence type="ECO:0000256" key="2">
    <source>
        <dbReference type="SAM" id="Phobius"/>
    </source>
</evidence>
<sequence length="115" mass="12743">MEALNVAYRLEPKQDQQQKQGQKQSQNQKVTNDQRTNVNATSANVSHKPAKLSNTTIYIVAGCFGLLVVAIIVIVLVMINKKRNRRKAAVSTSYDSGTSTYSSRTRSSTKVQEVL</sequence>
<keyword evidence="2" id="KW-0472">Membrane</keyword>
<organism evidence="3 4">
    <name type="scientific">Strongyloides stercoralis</name>
    <name type="common">Threadworm</name>
    <dbReference type="NCBI Taxonomy" id="6248"/>
    <lineage>
        <taxon>Eukaryota</taxon>
        <taxon>Metazoa</taxon>
        <taxon>Ecdysozoa</taxon>
        <taxon>Nematoda</taxon>
        <taxon>Chromadorea</taxon>
        <taxon>Rhabditida</taxon>
        <taxon>Tylenchina</taxon>
        <taxon>Panagrolaimomorpha</taxon>
        <taxon>Strongyloidoidea</taxon>
        <taxon>Strongyloididae</taxon>
        <taxon>Strongyloides</taxon>
    </lineage>
</organism>
<feature type="compositionally biased region" description="Low complexity" evidence="1">
    <location>
        <begin position="17"/>
        <end position="29"/>
    </location>
</feature>
<accession>A0AAF5HXE2</accession>
<evidence type="ECO:0000313" key="3">
    <source>
        <dbReference type="Proteomes" id="UP000035681"/>
    </source>
</evidence>
<dbReference type="AlphaFoldDB" id="A0AAF5HXE2"/>
<feature type="region of interest" description="Disordered" evidence="1">
    <location>
        <begin position="83"/>
        <end position="115"/>
    </location>
</feature>
<feature type="region of interest" description="Disordered" evidence="1">
    <location>
        <begin position="1"/>
        <end position="49"/>
    </location>
</feature>
<feature type="transmembrane region" description="Helical" evidence="2">
    <location>
        <begin position="57"/>
        <end position="79"/>
    </location>
</feature>
<evidence type="ECO:0000256" key="1">
    <source>
        <dbReference type="SAM" id="MobiDB-lite"/>
    </source>
</evidence>
<proteinExistence type="predicted"/>
<feature type="compositionally biased region" description="Low complexity" evidence="1">
    <location>
        <begin position="91"/>
        <end position="109"/>
    </location>
</feature>
<keyword evidence="2" id="KW-0812">Transmembrane</keyword>
<dbReference type="WBParaSite" id="TCONS_00000342.p1">
    <property type="protein sequence ID" value="TCONS_00000342.p1"/>
    <property type="gene ID" value="XLOC_000351"/>
</dbReference>
<evidence type="ECO:0000313" key="4">
    <source>
        <dbReference type="WBParaSite" id="TCONS_00000342.p1"/>
    </source>
</evidence>